<accession>A0A7I9Y2I4</accession>
<comment type="caution">
    <text evidence="1">The sequence shown here is derived from an EMBL/GenBank/DDBJ whole genome shotgun (WGS) entry which is preliminary data.</text>
</comment>
<dbReference type="Proteomes" id="UP000465361">
    <property type="component" value="Unassembled WGS sequence"/>
</dbReference>
<name>A0A7I9Y2I4_9MYCO</name>
<gene>
    <name evidence="1" type="ORF">MBOT_36360</name>
</gene>
<organism evidence="1 2">
    <name type="scientific">Mycobacterium botniense</name>
    <dbReference type="NCBI Taxonomy" id="84962"/>
    <lineage>
        <taxon>Bacteria</taxon>
        <taxon>Bacillati</taxon>
        <taxon>Actinomycetota</taxon>
        <taxon>Actinomycetes</taxon>
        <taxon>Mycobacteriales</taxon>
        <taxon>Mycobacteriaceae</taxon>
        <taxon>Mycobacterium</taxon>
    </lineage>
</organism>
<dbReference type="AlphaFoldDB" id="A0A7I9Y2I4"/>
<evidence type="ECO:0000313" key="1">
    <source>
        <dbReference type="EMBL" id="GFG76271.1"/>
    </source>
</evidence>
<sequence length="134" mass="14313">MAAKRRPAKGPPIAYDNLDCPAAVVGRAGLVVIAGSDALPAAPLVHKGSRCQTDGAHFAAIIRGAAALRPVNAVPGQCGSSNRLWLSGNWAPWLSADRVRGAELRPRWSPDPAPVPLVPTKWVFFLTLKHLRRQ</sequence>
<proteinExistence type="predicted"/>
<protein>
    <submittedName>
        <fullName evidence="1">Uncharacterized protein</fullName>
    </submittedName>
</protein>
<dbReference type="EMBL" id="BLKW01000004">
    <property type="protein sequence ID" value="GFG76271.1"/>
    <property type="molecule type" value="Genomic_DNA"/>
</dbReference>
<keyword evidence="2" id="KW-1185">Reference proteome</keyword>
<evidence type="ECO:0000313" key="2">
    <source>
        <dbReference type="Proteomes" id="UP000465361"/>
    </source>
</evidence>
<reference evidence="1 2" key="1">
    <citation type="journal article" date="2019" name="Emerg. Microbes Infect.">
        <title>Comprehensive subspecies identification of 175 nontuberculous mycobacteria species based on 7547 genomic profiles.</title>
        <authorList>
            <person name="Matsumoto Y."/>
            <person name="Kinjo T."/>
            <person name="Motooka D."/>
            <person name="Nabeya D."/>
            <person name="Jung N."/>
            <person name="Uechi K."/>
            <person name="Horii T."/>
            <person name="Iida T."/>
            <person name="Fujita J."/>
            <person name="Nakamura S."/>
        </authorList>
    </citation>
    <scope>NUCLEOTIDE SEQUENCE [LARGE SCALE GENOMIC DNA]</scope>
    <source>
        <strain evidence="1 2">JCM 17322</strain>
    </source>
</reference>